<sequence length="192" mass="21484">MLDTIGKRLKCCRAATGTTTHEVVDYIHSQGEELSYPTYTRWEAGSAFPGKKTAHLIGIVSDFFKKNGLQVEANWILSGEGFPPQFAEYTTMDEDTLFILASRTMQDVELIQVGGKYGEPYVNFGEFVIVSNESDIYKNNGKLCYVKTTEGVKIGIVSILDEKSILLVGIGEKEIKKSVVQECRKVKWIKKV</sequence>
<dbReference type="PATRIC" id="fig|573.1921.peg.5844"/>
<name>A0A0C5HDD7_KLEPN</name>
<dbReference type="EMBL" id="KJ958926">
    <property type="protein sequence ID" value="AJP18451.1"/>
    <property type="molecule type" value="Genomic_DNA"/>
</dbReference>
<dbReference type="RefSeq" id="WP_015632419.1">
    <property type="nucleotide sequence ID" value="NZ_CABFWU010000003.1"/>
</dbReference>
<proteinExistence type="predicted"/>
<reference evidence="1" key="1">
    <citation type="journal article" date="2015" name="Antimicrob. Agents Chemother.">
        <title>Complete nucleotide sequences of two NDM-1-encoding plasmids from the same sequence type 11 Klebsiella pneumoniae strain.</title>
        <authorList>
            <person name="Studentova V."/>
            <person name="Dobiasova H."/>
            <person name="Hedlova D."/>
            <person name="Dolejska M."/>
            <person name="Papagiannitsis C.C."/>
            <person name="Hrabak J."/>
        </authorList>
    </citation>
    <scope>NUCLEOTIDE SEQUENCE</scope>
    <source>
        <strain evidence="1">Kpn-3002cz</strain>
        <plasmid evidence="1">pB-3002cz</plasmid>
    </source>
</reference>
<protein>
    <submittedName>
        <fullName evidence="1">Uncharacterized protein</fullName>
    </submittedName>
</protein>
<organism evidence="1">
    <name type="scientific">Klebsiella pneumoniae</name>
    <dbReference type="NCBI Taxonomy" id="573"/>
    <lineage>
        <taxon>Bacteria</taxon>
        <taxon>Pseudomonadati</taxon>
        <taxon>Pseudomonadota</taxon>
        <taxon>Gammaproteobacteria</taxon>
        <taxon>Enterobacterales</taxon>
        <taxon>Enterobacteriaceae</taxon>
        <taxon>Klebsiella/Raoultella group</taxon>
        <taxon>Klebsiella</taxon>
        <taxon>Klebsiella pneumoniae complex</taxon>
    </lineage>
</organism>
<geneLocation type="plasmid" evidence="1">
    <name>pB-3002cz</name>
</geneLocation>
<keyword evidence="1" id="KW-0614">Plasmid</keyword>
<evidence type="ECO:0000313" key="1">
    <source>
        <dbReference type="EMBL" id="AJP18451.1"/>
    </source>
</evidence>
<dbReference type="AlphaFoldDB" id="A0A0C5HDD7"/>
<accession>A0A0C5HDD7</accession>